<keyword evidence="3" id="KW-1185">Reference proteome</keyword>
<gene>
    <name evidence="2" type="ordered locus">Shew_3421</name>
</gene>
<reference evidence="2 3" key="1">
    <citation type="submission" date="2007-03" db="EMBL/GenBank/DDBJ databases">
        <title>Complete sequence of Shewanella loihica PV-4.</title>
        <authorList>
            <consortium name="US DOE Joint Genome Institute"/>
            <person name="Copeland A."/>
            <person name="Lucas S."/>
            <person name="Lapidus A."/>
            <person name="Barry K."/>
            <person name="Detter J.C."/>
            <person name="Glavina del Rio T."/>
            <person name="Hammon N."/>
            <person name="Israni S."/>
            <person name="Dalin E."/>
            <person name="Tice H."/>
            <person name="Pitluck S."/>
            <person name="Chain P."/>
            <person name="Malfatti S."/>
            <person name="Shin M."/>
            <person name="Vergez L."/>
            <person name="Schmutz J."/>
            <person name="Larimer F."/>
            <person name="Land M."/>
            <person name="Hauser L."/>
            <person name="Kyrpides N."/>
            <person name="Mikhailova N."/>
            <person name="Romine M.F."/>
            <person name="Serres G."/>
            <person name="Fredrickson J."/>
            <person name="Tiedje J."/>
            <person name="Richardson P."/>
        </authorList>
    </citation>
    <scope>NUCLEOTIDE SEQUENCE [LARGE SCALE GENOMIC DNA]</scope>
    <source>
        <strain evidence="3">ATCC BAA-1088 / PV-4</strain>
    </source>
</reference>
<accession>A3QII9</accession>
<organism evidence="2 3">
    <name type="scientific">Shewanella loihica (strain ATCC BAA-1088 / PV-4)</name>
    <dbReference type="NCBI Taxonomy" id="323850"/>
    <lineage>
        <taxon>Bacteria</taxon>
        <taxon>Pseudomonadati</taxon>
        <taxon>Pseudomonadota</taxon>
        <taxon>Gammaproteobacteria</taxon>
        <taxon>Alteromonadales</taxon>
        <taxon>Shewanellaceae</taxon>
        <taxon>Shewanella</taxon>
    </lineage>
</organism>
<evidence type="ECO:0000256" key="1">
    <source>
        <dbReference type="SAM" id="Phobius"/>
    </source>
</evidence>
<feature type="transmembrane region" description="Helical" evidence="1">
    <location>
        <begin position="24"/>
        <end position="46"/>
    </location>
</feature>
<sequence>MYYRRASANLNSVRENKDFDMKKFIVISVICFAAFFGLLNGIHHIYVANADTILGQYMVAALVVVMWACLLASLASLAYPFLRRHLVISPQ</sequence>
<dbReference type="Proteomes" id="UP000001558">
    <property type="component" value="Chromosome"/>
</dbReference>
<dbReference type="EMBL" id="CP000606">
    <property type="protein sequence ID" value="ABO25287.1"/>
    <property type="molecule type" value="Genomic_DNA"/>
</dbReference>
<keyword evidence="1" id="KW-0472">Membrane</keyword>
<proteinExistence type="predicted"/>
<keyword evidence="1" id="KW-1133">Transmembrane helix</keyword>
<dbReference type="eggNOG" id="ENOG5031JKU">
    <property type="taxonomic scope" value="Bacteria"/>
</dbReference>
<keyword evidence="1" id="KW-0812">Transmembrane</keyword>
<dbReference type="KEGG" id="slo:Shew_3421"/>
<evidence type="ECO:0000313" key="2">
    <source>
        <dbReference type="EMBL" id="ABO25287.1"/>
    </source>
</evidence>
<protein>
    <submittedName>
        <fullName evidence="2">Uncharacterized protein</fullName>
    </submittedName>
</protein>
<feature type="transmembrane region" description="Helical" evidence="1">
    <location>
        <begin position="58"/>
        <end position="82"/>
    </location>
</feature>
<evidence type="ECO:0000313" key="3">
    <source>
        <dbReference type="Proteomes" id="UP000001558"/>
    </source>
</evidence>
<dbReference type="HOGENOM" id="CLU_2425280_0_0_6"/>
<dbReference type="AlphaFoldDB" id="A3QII9"/>
<name>A3QII9_SHELP</name>